<evidence type="ECO:0000313" key="2">
    <source>
        <dbReference type="EMBL" id="EQD80956.1"/>
    </source>
</evidence>
<comment type="caution">
    <text evidence="2">The sequence shown here is derived from an EMBL/GenBank/DDBJ whole genome shotgun (WGS) entry which is preliminary data.</text>
</comment>
<accession>T1C671</accession>
<feature type="transmembrane region" description="Helical" evidence="1">
    <location>
        <begin position="48"/>
        <end position="69"/>
    </location>
</feature>
<keyword evidence="1" id="KW-1133">Transmembrane helix</keyword>
<dbReference type="EMBL" id="AUZX01000262">
    <property type="protein sequence ID" value="EQD80956.1"/>
    <property type="molecule type" value="Genomic_DNA"/>
</dbReference>
<keyword evidence="1" id="KW-0472">Membrane</keyword>
<feature type="transmembrane region" description="Helical" evidence="1">
    <location>
        <begin position="12"/>
        <end position="36"/>
    </location>
</feature>
<evidence type="ECO:0000256" key="1">
    <source>
        <dbReference type="SAM" id="Phobius"/>
    </source>
</evidence>
<reference evidence="2" key="1">
    <citation type="submission" date="2013-08" db="EMBL/GenBank/DDBJ databases">
        <authorList>
            <person name="Mendez C."/>
            <person name="Richter M."/>
            <person name="Ferrer M."/>
            <person name="Sanchez J."/>
        </authorList>
    </citation>
    <scope>NUCLEOTIDE SEQUENCE</scope>
</reference>
<sequence length="121" mass="12923">MFTFATLLLPRAPWTFGVVFTGEIIFQALAFTTAFGVAFQIIGPGNPLAATIFTVLIAAINLPIVYSGMLDGWGYDRGGLVGSFVMDAGVRLASCILLAIVLRRWLFAARPAPLPESSLSD</sequence>
<organism evidence="2">
    <name type="scientific">mine drainage metagenome</name>
    <dbReference type="NCBI Taxonomy" id="410659"/>
    <lineage>
        <taxon>unclassified sequences</taxon>
        <taxon>metagenomes</taxon>
        <taxon>ecological metagenomes</taxon>
    </lineage>
</organism>
<keyword evidence="1" id="KW-0812">Transmembrane</keyword>
<gene>
    <name evidence="2" type="ORF">B1A_00340</name>
</gene>
<name>T1C671_9ZZZZ</name>
<protein>
    <submittedName>
        <fullName evidence="2">Uncharacterized protein</fullName>
    </submittedName>
</protein>
<feature type="transmembrane region" description="Helical" evidence="1">
    <location>
        <begin position="81"/>
        <end position="102"/>
    </location>
</feature>
<reference evidence="2" key="2">
    <citation type="journal article" date="2014" name="ISME J.">
        <title>Microbial stratification in low pH oxic and suboxic macroscopic growths along an acid mine drainage.</title>
        <authorList>
            <person name="Mendez-Garcia C."/>
            <person name="Mesa V."/>
            <person name="Sprenger R.R."/>
            <person name="Richter M."/>
            <person name="Diez M.S."/>
            <person name="Solano J."/>
            <person name="Bargiela R."/>
            <person name="Golyshina O.V."/>
            <person name="Manteca A."/>
            <person name="Ramos J.L."/>
            <person name="Gallego J.R."/>
            <person name="Llorente I."/>
            <person name="Martins Dos Santos V.A."/>
            <person name="Jensen O.N."/>
            <person name="Pelaez A.I."/>
            <person name="Sanchez J."/>
            <person name="Ferrer M."/>
        </authorList>
    </citation>
    <scope>NUCLEOTIDE SEQUENCE</scope>
</reference>
<proteinExistence type="predicted"/>
<dbReference type="AlphaFoldDB" id="T1C671"/>